<evidence type="ECO:0000313" key="1">
    <source>
        <dbReference type="EMBL" id="EAR14290.1"/>
    </source>
</evidence>
<accession>A4CPG9</accession>
<dbReference type="KEGG" id="rbi:RB2501_02660"/>
<keyword evidence="2" id="KW-1185">Reference proteome</keyword>
<dbReference type="EMBL" id="CP001712">
    <property type="protein sequence ID" value="EAR14290.1"/>
    <property type="molecule type" value="Genomic_DNA"/>
</dbReference>
<dbReference type="Proteomes" id="UP000009049">
    <property type="component" value="Chromosome"/>
</dbReference>
<organism evidence="1 2">
    <name type="scientific">Robiginitalea biformata (strain ATCC BAA-864 / DSM 15991 / KCTC 12146 / HTCC2501)</name>
    <dbReference type="NCBI Taxonomy" id="313596"/>
    <lineage>
        <taxon>Bacteria</taxon>
        <taxon>Pseudomonadati</taxon>
        <taxon>Bacteroidota</taxon>
        <taxon>Flavobacteriia</taxon>
        <taxon>Flavobacteriales</taxon>
        <taxon>Flavobacteriaceae</taxon>
        <taxon>Robiginitalea</taxon>
    </lineage>
</organism>
<dbReference type="AlphaFoldDB" id="A4CPG9"/>
<proteinExistence type="predicted"/>
<sequence>MKSQMHIPEKEAIAKTWAEKVFERMRHYARCCRHTYRTILNT</sequence>
<dbReference type="STRING" id="313596.RB2501_02660"/>
<protein>
    <submittedName>
        <fullName evidence="1">Uncharacterized protein</fullName>
    </submittedName>
</protein>
<gene>
    <name evidence="1" type="ordered locus">RB2501_02660</name>
</gene>
<name>A4CPG9_ROBBH</name>
<reference evidence="1 2" key="1">
    <citation type="journal article" date="2009" name="J. Bacteriol.">
        <title>Complete genome sequence of Robiginitalea biformata HTCC2501.</title>
        <authorList>
            <person name="Oh H.M."/>
            <person name="Giovannoni S.J."/>
            <person name="Lee K."/>
            <person name="Ferriera S."/>
            <person name="Johnson J."/>
            <person name="Cho J.C."/>
        </authorList>
    </citation>
    <scope>NUCLEOTIDE SEQUENCE [LARGE SCALE GENOMIC DNA]</scope>
    <source>
        <strain evidence="2">ATCC BAA-864 / HTCC2501 / KCTC 12146</strain>
    </source>
</reference>
<dbReference type="HOGENOM" id="CLU_3257194_0_0_10"/>
<evidence type="ECO:0000313" key="2">
    <source>
        <dbReference type="Proteomes" id="UP000009049"/>
    </source>
</evidence>